<sequence>MSRERANELSNIIIGAAIEVHRELGPGLLESAYRDCLEYELKQRGVYVEREVFQPVTYKGIRLDCGYRLDLFVENLVIIEIKTVESLQPIHTAQLLTYLRLKQRWLGLLINFNVPVLRNGIKRLLNG</sequence>
<dbReference type="AlphaFoldDB" id="A0AAU8JBH5"/>
<proteinExistence type="predicted"/>
<dbReference type="NCBIfam" id="TIGR04256">
    <property type="entry name" value="GxxExxY"/>
    <property type="match status" value="1"/>
</dbReference>
<reference evidence="1" key="1">
    <citation type="submission" date="2024-07" db="EMBL/GenBank/DDBJ databases">
        <authorList>
            <person name="Kim Y.J."/>
            <person name="Jeong J.Y."/>
        </authorList>
    </citation>
    <scope>NUCLEOTIDE SEQUENCE</scope>
    <source>
        <strain evidence="1">GIHE-MW2</strain>
    </source>
</reference>
<dbReference type="RefSeq" id="WP_054464129.1">
    <property type="nucleotide sequence ID" value="NZ_CP159837.1"/>
</dbReference>
<protein>
    <submittedName>
        <fullName evidence="1">GxxExxY protein</fullName>
    </submittedName>
</protein>
<name>A0AAU8JBH5_9CYAN</name>
<accession>A0AAU8JBH5</accession>
<dbReference type="InterPro" id="IPR026350">
    <property type="entry name" value="GxxExxY"/>
</dbReference>
<dbReference type="Pfam" id="PF13366">
    <property type="entry name" value="PDDEXK_3"/>
    <property type="match status" value="1"/>
</dbReference>
<gene>
    <name evidence="1" type="ORF">ABWT76_004832</name>
</gene>
<evidence type="ECO:0000313" key="1">
    <source>
        <dbReference type="EMBL" id="XCM36099.1"/>
    </source>
</evidence>
<dbReference type="EMBL" id="CP159837">
    <property type="protein sequence ID" value="XCM36099.1"/>
    <property type="molecule type" value="Genomic_DNA"/>
</dbReference>
<organism evidence="1">
    <name type="scientific">Planktothricoides raciborskii GIHE-MW2</name>
    <dbReference type="NCBI Taxonomy" id="2792601"/>
    <lineage>
        <taxon>Bacteria</taxon>
        <taxon>Bacillati</taxon>
        <taxon>Cyanobacteriota</taxon>
        <taxon>Cyanophyceae</taxon>
        <taxon>Oscillatoriophycideae</taxon>
        <taxon>Oscillatoriales</taxon>
        <taxon>Oscillatoriaceae</taxon>
        <taxon>Planktothricoides</taxon>
    </lineage>
</organism>